<evidence type="ECO:0000313" key="2">
    <source>
        <dbReference type="EMBL" id="HGI29992.1"/>
    </source>
</evidence>
<organism evidence="2">
    <name type="scientific">Candidatus Caldatribacterium californiense</name>
    <dbReference type="NCBI Taxonomy" id="1454726"/>
    <lineage>
        <taxon>Bacteria</taxon>
        <taxon>Pseudomonadati</taxon>
        <taxon>Atribacterota</taxon>
        <taxon>Atribacteria</taxon>
        <taxon>Atribacterales</taxon>
        <taxon>Candidatus Caldatribacteriaceae</taxon>
        <taxon>Candidatus Caldatribacterium</taxon>
    </lineage>
</organism>
<feature type="domain" description="Right handed beta helix" evidence="1">
    <location>
        <begin position="137"/>
        <end position="254"/>
    </location>
</feature>
<dbReference type="InterPro" id="IPR011050">
    <property type="entry name" value="Pectin_lyase_fold/virulence"/>
</dbReference>
<comment type="caution">
    <text evidence="2">The sequence shown here is derived from an EMBL/GenBank/DDBJ whole genome shotgun (WGS) entry which is preliminary data.</text>
</comment>
<accession>A0A7V3YFC4</accession>
<dbReference type="SUPFAM" id="SSF51126">
    <property type="entry name" value="Pectin lyase-like"/>
    <property type="match status" value="1"/>
</dbReference>
<proteinExistence type="predicted"/>
<dbReference type="Gene3D" id="2.160.20.10">
    <property type="entry name" value="Single-stranded right-handed beta-helix, Pectin lyase-like"/>
    <property type="match status" value="1"/>
</dbReference>
<sequence length="280" mass="30418">MVAEDTPKDGLVGLLAAFRGEGRPSPEKEGVLSFRDFQPVFPEESLVPPGGFVVFHPGNYVLQSRVVLAPPFFLLGMKGTVLFRDGEVVRVEGRGEGRIRGVAFSLRGRHKGNVVVVLQGRVVFEECLFQGGVREKLSWMGNGVVVAKDASCVFRRCIFLRNEAAGILVESGSRVEVENSLFLENGGEGILLRRGTAAVVRNSRFIRNAWGVTCGSLLLFEGNEVLEHTVGGVCFLKEAEGIFAGNRVAGNPLGVMKSRSSCVIWGTNLLEENRVALLEE</sequence>
<dbReference type="EMBL" id="DTFV01000030">
    <property type="protein sequence ID" value="HGI29992.1"/>
    <property type="molecule type" value="Genomic_DNA"/>
</dbReference>
<evidence type="ECO:0000259" key="1">
    <source>
        <dbReference type="Pfam" id="PF13229"/>
    </source>
</evidence>
<gene>
    <name evidence="2" type="ORF">ENV30_01575</name>
</gene>
<dbReference type="AlphaFoldDB" id="A0A7V3YFC4"/>
<protein>
    <submittedName>
        <fullName evidence="2">Right-handed parallel beta-helix repeat-containing protein</fullName>
    </submittedName>
</protein>
<name>A0A7V3YFC4_9BACT</name>
<dbReference type="InterPro" id="IPR039448">
    <property type="entry name" value="Beta_helix"/>
</dbReference>
<dbReference type="InterPro" id="IPR012334">
    <property type="entry name" value="Pectin_lyas_fold"/>
</dbReference>
<dbReference type="Pfam" id="PF13229">
    <property type="entry name" value="Beta_helix"/>
    <property type="match status" value="1"/>
</dbReference>
<reference evidence="2" key="1">
    <citation type="journal article" date="2020" name="mSystems">
        <title>Genome- and Community-Level Interaction Insights into Carbon Utilization and Element Cycling Functions of Hydrothermarchaeota in Hydrothermal Sediment.</title>
        <authorList>
            <person name="Zhou Z."/>
            <person name="Liu Y."/>
            <person name="Xu W."/>
            <person name="Pan J."/>
            <person name="Luo Z.H."/>
            <person name="Li M."/>
        </authorList>
    </citation>
    <scope>NUCLEOTIDE SEQUENCE [LARGE SCALE GENOMIC DNA]</scope>
    <source>
        <strain evidence="2">SpSt-747</strain>
    </source>
</reference>